<gene>
    <name evidence="2" type="ORF">FRACA_170042</name>
</gene>
<keyword evidence="1" id="KW-1133">Transmembrane helix</keyword>
<feature type="transmembrane region" description="Helical" evidence="1">
    <location>
        <begin position="166"/>
        <end position="186"/>
    </location>
</feature>
<feature type="transmembrane region" description="Helical" evidence="1">
    <location>
        <begin position="74"/>
        <end position="92"/>
    </location>
</feature>
<evidence type="ECO:0000313" key="2">
    <source>
        <dbReference type="EMBL" id="SNQ47082.1"/>
    </source>
</evidence>
<accession>A0A2I2KN65</accession>
<reference evidence="2 3" key="1">
    <citation type="submission" date="2017-06" db="EMBL/GenBank/DDBJ databases">
        <authorList>
            <person name="Kim H.J."/>
            <person name="Triplett B.A."/>
        </authorList>
    </citation>
    <scope>NUCLEOTIDE SEQUENCE [LARGE SCALE GENOMIC DNA]</scope>
    <source>
        <strain evidence="2">FRACA_ARgP5</strain>
    </source>
</reference>
<proteinExistence type="predicted"/>
<organism evidence="2 3">
    <name type="scientific">Frankia canadensis</name>
    <dbReference type="NCBI Taxonomy" id="1836972"/>
    <lineage>
        <taxon>Bacteria</taxon>
        <taxon>Bacillati</taxon>
        <taxon>Actinomycetota</taxon>
        <taxon>Actinomycetes</taxon>
        <taxon>Frankiales</taxon>
        <taxon>Frankiaceae</taxon>
        <taxon>Frankia</taxon>
    </lineage>
</organism>
<protein>
    <submittedName>
        <fullName evidence="2">Uncharacterized protein</fullName>
    </submittedName>
</protein>
<dbReference type="Proteomes" id="UP000234331">
    <property type="component" value="Unassembled WGS sequence"/>
</dbReference>
<sequence>MRTDPLNEAVAALGRSGGATPPVEQATAAALLSLALSTREIAGIIDAEPCPHARHRAGLLARMRADITHAGNRAVALLAVSLAAAGFTAAIWNPGRLGTLPAGFVCAALAAMLAAAAMFGFGLVAHQPAPGGVVDSDPGDEDTADAEISRLARAVDVQGQRTRAGLLLLTTATALICTAGIAAQLAR</sequence>
<evidence type="ECO:0000313" key="3">
    <source>
        <dbReference type="Proteomes" id="UP000234331"/>
    </source>
</evidence>
<name>A0A2I2KN65_9ACTN</name>
<keyword evidence="1" id="KW-0812">Transmembrane</keyword>
<dbReference type="RefSeq" id="WP_133150605.1">
    <property type="nucleotide sequence ID" value="NZ_FZMO01000079.1"/>
</dbReference>
<keyword evidence="3" id="KW-1185">Reference proteome</keyword>
<dbReference type="EMBL" id="FZMO01000079">
    <property type="protein sequence ID" value="SNQ47082.1"/>
    <property type="molecule type" value="Genomic_DNA"/>
</dbReference>
<dbReference type="AlphaFoldDB" id="A0A2I2KN65"/>
<evidence type="ECO:0000256" key="1">
    <source>
        <dbReference type="SAM" id="Phobius"/>
    </source>
</evidence>
<feature type="transmembrane region" description="Helical" evidence="1">
    <location>
        <begin position="98"/>
        <end position="124"/>
    </location>
</feature>
<keyword evidence="1" id="KW-0472">Membrane</keyword>